<dbReference type="Pfam" id="PF21054">
    <property type="entry name" value="RUBC_PIKBD"/>
    <property type="match status" value="1"/>
</dbReference>
<dbReference type="OrthoDB" id="10067503at2759"/>
<accession>D6WLM6</accession>
<dbReference type="InterPro" id="IPR037213">
    <property type="entry name" value="Run_dom_sf"/>
</dbReference>
<protein>
    <submittedName>
        <fullName evidence="7">Run domain Beclin-1 interacting and cysteine-rich containing protein-like Protein</fullName>
    </submittedName>
</protein>
<dbReference type="FunCoup" id="D6WLM6">
    <property type="interactions" value="733"/>
</dbReference>
<evidence type="ECO:0000256" key="1">
    <source>
        <dbReference type="ARBA" id="ARBA00004603"/>
    </source>
</evidence>
<dbReference type="OMA" id="NRLHNVM"/>
<keyword evidence="3" id="KW-0967">Endosome</keyword>
<dbReference type="GO" id="GO:1901981">
    <property type="term" value="F:phosphatidylinositol phosphate binding"/>
    <property type="evidence" value="ECO:0000318"/>
    <property type="project" value="GO_Central"/>
</dbReference>
<reference evidence="7 8" key="2">
    <citation type="journal article" date="2010" name="Nucleic Acids Res.">
        <title>BeetleBase in 2010: revisions to provide comprehensive genomic information for Tribolium castaneum.</title>
        <authorList>
            <person name="Kim H.S."/>
            <person name="Murphy T."/>
            <person name="Xia J."/>
            <person name="Caragea D."/>
            <person name="Park Y."/>
            <person name="Beeman R.W."/>
            <person name="Lorenzen M.D."/>
            <person name="Butcher S."/>
            <person name="Manak J.R."/>
            <person name="Brown S.J."/>
        </authorList>
    </citation>
    <scope>GENOME REANNOTATION</scope>
    <source>
        <strain evidence="7 8">Georgia GA2</strain>
    </source>
</reference>
<dbReference type="GO" id="GO:0005770">
    <property type="term" value="C:late endosome"/>
    <property type="evidence" value="ECO:0007669"/>
    <property type="project" value="UniProtKB-SubCell"/>
</dbReference>
<dbReference type="PROSITE" id="PS50826">
    <property type="entry name" value="RUN"/>
    <property type="match status" value="1"/>
</dbReference>
<evidence type="ECO:0000256" key="4">
    <source>
        <dbReference type="ARBA" id="ARBA00023006"/>
    </source>
</evidence>
<dbReference type="Pfam" id="PF13901">
    <property type="entry name" value="RH_dom"/>
    <property type="match status" value="1"/>
</dbReference>
<dbReference type="CDD" id="cd17686">
    <property type="entry name" value="RUN_RUBCN"/>
    <property type="match status" value="1"/>
</dbReference>
<dbReference type="eggNOG" id="KOG1829">
    <property type="taxonomic scope" value="Eukaryota"/>
</dbReference>
<sequence>MSDSDPYVQKHQQLLRDLKNTVEGLLVSQVANVWSIYGGLNRLHCSVEKIFKHGCKSPGIESTSYFDFIQGLEWLQPENSKSYFSIDCEYKPHLPQNLKDDKASIWLYRSLENHSLSQKLSWLLSDKTHLLKCYQEYAFLSQEKYAEAALICLRAVERNQASLMSEINPCLFLLEANAKEFHKMHRRCSSYPDDHFKKDYSGGDKKPKGPPTKTPVIRGKLKPWHSMPSLRSDSFKIKSKQMFTQSKTTPSTPLYTKKISTSALKIDYKSMQYPKVRKSNLKKGFSKAKKETRHVIINNCDIIEHTPPLSSSQSSGGAMGNEDLMNLSTKSLPETRNLAHSPRLVDSFLPLPGEKDYRKAPKKSFIEDGGMSVLPMATGYFPRPVKGQSLLSFLTSSQFARANAELDRENAHFSISEAIISAMEQIRCRRDFKLTDDQFDDSDPEIMDLKQRIRLRRREKMVEKQKKVWSESLLSDGRTDTATTVSPCSTTPDTLSESASSDEVEDFDIDEASNLSEDHGLSASMASLYSEADVLKRPRGAPDGASDVFSAEGVALSLISKFNEKQLPRASDLEWLVSEEDAPQALLPLPKSWPVSPDDSETTSTLLRGTQEWAPPRPQIIFTIHPPPTRKTLIAKQNYRCAGCSMKVAQQYASRYRYCDYLGRYFCTGCHTNQLALIPGRVIQKWDFTRYPVSSFSYRLLEQMYSDPLFRVFELNKHIWKMSKNLQLCRRFRLGLFYLKDFIFACRFAESIRERLEQEKSYLLTDPEVYSMEDLVNVRNGDMKLRLKYLIEVCCRHTSECKLCVARGFICEICNAPEVIFPWQMRKVSRCNQCGTCYHISCWNPSDKPCNKCLRISKRRESIGNSSHDNF</sequence>
<dbReference type="InterPro" id="IPR025258">
    <property type="entry name" value="RH_dom"/>
</dbReference>
<evidence type="ECO:0000313" key="8">
    <source>
        <dbReference type="Proteomes" id="UP000007266"/>
    </source>
</evidence>
<dbReference type="GO" id="GO:0006914">
    <property type="term" value="P:autophagy"/>
    <property type="evidence" value="ECO:0007669"/>
    <property type="project" value="UniProtKB-KW"/>
</dbReference>
<dbReference type="HOGENOM" id="CLU_013778_0_0_1"/>
<keyword evidence="2" id="KW-0597">Phosphoprotein</keyword>
<dbReference type="SUPFAM" id="SSF140741">
    <property type="entry name" value="RUN domain-like"/>
    <property type="match status" value="1"/>
</dbReference>
<keyword evidence="8" id="KW-1185">Reference proteome</keyword>
<dbReference type="STRING" id="7070.D6WLM6"/>
<dbReference type="Proteomes" id="UP000007266">
    <property type="component" value="Linkage group 5"/>
</dbReference>
<name>D6WLM6_TRICA</name>
<dbReference type="PANTHER" id="PTHR45971">
    <property type="entry name" value="PHOX (PX) DOMAIN-CONTAINING PROTEIN"/>
    <property type="match status" value="1"/>
</dbReference>
<dbReference type="Gene3D" id="1.20.58.900">
    <property type="match status" value="1"/>
</dbReference>
<dbReference type="EMBL" id="KQ971343">
    <property type="protein sequence ID" value="EFA04134.2"/>
    <property type="molecule type" value="Genomic_DNA"/>
</dbReference>
<evidence type="ECO:0000256" key="3">
    <source>
        <dbReference type="ARBA" id="ARBA00022753"/>
    </source>
</evidence>
<feature type="region of interest" description="Disordered" evidence="5">
    <location>
        <begin position="478"/>
        <end position="504"/>
    </location>
</feature>
<evidence type="ECO:0000256" key="5">
    <source>
        <dbReference type="SAM" id="MobiDB-lite"/>
    </source>
</evidence>
<comment type="subcellular location">
    <subcellularLocation>
        <location evidence="1">Late endosome</location>
    </subcellularLocation>
</comment>
<gene>
    <name evidence="7" type="primary">AUGUSTUS-3.0.2_14378</name>
    <name evidence="7" type="ORF">TcasGA2_TC014378</name>
</gene>
<organism evidence="7 8">
    <name type="scientific">Tribolium castaneum</name>
    <name type="common">Red flour beetle</name>
    <dbReference type="NCBI Taxonomy" id="7070"/>
    <lineage>
        <taxon>Eukaryota</taxon>
        <taxon>Metazoa</taxon>
        <taxon>Ecdysozoa</taxon>
        <taxon>Arthropoda</taxon>
        <taxon>Hexapoda</taxon>
        <taxon>Insecta</taxon>
        <taxon>Pterygota</taxon>
        <taxon>Neoptera</taxon>
        <taxon>Endopterygota</taxon>
        <taxon>Coleoptera</taxon>
        <taxon>Polyphaga</taxon>
        <taxon>Cucujiformia</taxon>
        <taxon>Tenebrionidae</taxon>
        <taxon>Tenebrionidae incertae sedis</taxon>
        <taxon>Tribolium</taxon>
    </lineage>
</organism>
<dbReference type="AlphaFoldDB" id="D6WLM6"/>
<evidence type="ECO:0000259" key="6">
    <source>
        <dbReference type="PROSITE" id="PS50826"/>
    </source>
</evidence>
<proteinExistence type="predicted"/>
<dbReference type="SMART" id="SM01175">
    <property type="entry name" value="DUF4206"/>
    <property type="match status" value="1"/>
</dbReference>
<feature type="compositionally biased region" description="Polar residues" evidence="5">
    <location>
        <begin position="480"/>
        <end position="499"/>
    </location>
</feature>
<dbReference type="InterPro" id="IPR048569">
    <property type="entry name" value="RUBC_PIKBD"/>
</dbReference>
<dbReference type="InterPro" id="IPR052428">
    <property type="entry name" value="Autophagy_HostDef_Reg"/>
</dbReference>
<reference evidence="7 8" key="1">
    <citation type="journal article" date="2008" name="Nature">
        <title>The genome of the model beetle and pest Tribolium castaneum.</title>
        <authorList>
            <consortium name="Tribolium Genome Sequencing Consortium"/>
            <person name="Richards S."/>
            <person name="Gibbs R.A."/>
            <person name="Weinstock G.M."/>
            <person name="Brown S.J."/>
            <person name="Denell R."/>
            <person name="Beeman R.W."/>
            <person name="Gibbs R."/>
            <person name="Beeman R.W."/>
            <person name="Brown S.J."/>
            <person name="Bucher G."/>
            <person name="Friedrich M."/>
            <person name="Grimmelikhuijzen C.J."/>
            <person name="Klingler M."/>
            <person name="Lorenzen M."/>
            <person name="Richards S."/>
            <person name="Roth S."/>
            <person name="Schroder R."/>
            <person name="Tautz D."/>
            <person name="Zdobnov E.M."/>
            <person name="Muzny D."/>
            <person name="Gibbs R.A."/>
            <person name="Weinstock G.M."/>
            <person name="Attaway T."/>
            <person name="Bell S."/>
            <person name="Buhay C.J."/>
            <person name="Chandrabose M.N."/>
            <person name="Chavez D."/>
            <person name="Clerk-Blankenburg K.P."/>
            <person name="Cree A."/>
            <person name="Dao M."/>
            <person name="Davis C."/>
            <person name="Chacko J."/>
            <person name="Dinh H."/>
            <person name="Dugan-Rocha S."/>
            <person name="Fowler G."/>
            <person name="Garner T.T."/>
            <person name="Garnes J."/>
            <person name="Gnirke A."/>
            <person name="Hawes A."/>
            <person name="Hernandez J."/>
            <person name="Hines S."/>
            <person name="Holder M."/>
            <person name="Hume J."/>
            <person name="Jhangiani S.N."/>
            <person name="Joshi V."/>
            <person name="Khan Z.M."/>
            <person name="Jackson L."/>
            <person name="Kovar C."/>
            <person name="Kowis A."/>
            <person name="Lee S."/>
            <person name="Lewis L.R."/>
            <person name="Margolis J."/>
            <person name="Morgan M."/>
            <person name="Nazareth L.V."/>
            <person name="Nguyen N."/>
            <person name="Okwuonu G."/>
            <person name="Parker D."/>
            <person name="Richards S."/>
            <person name="Ruiz S.J."/>
            <person name="Santibanez J."/>
            <person name="Savard J."/>
            <person name="Scherer S.E."/>
            <person name="Schneider B."/>
            <person name="Sodergren E."/>
            <person name="Tautz D."/>
            <person name="Vattahil S."/>
            <person name="Villasana D."/>
            <person name="White C.S."/>
            <person name="Wright R."/>
            <person name="Park Y."/>
            <person name="Beeman R.W."/>
            <person name="Lord J."/>
            <person name="Oppert B."/>
            <person name="Lorenzen M."/>
            <person name="Brown S."/>
            <person name="Wang L."/>
            <person name="Savard J."/>
            <person name="Tautz D."/>
            <person name="Richards S."/>
            <person name="Weinstock G."/>
            <person name="Gibbs R.A."/>
            <person name="Liu Y."/>
            <person name="Worley K."/>
            <person name="Weinstock G."/>
            <person name="Elsik C.G."/>
            <person name="Reese J.T."/>
            <person name="Elhaik E."/>
            <person name="Landan G."/>
            <person name="Graur D."/>
            <person name="Arensburger P."/>
            <person name="Atkinson P."/>
            <person name="Beeman R.W."/>
            <person name="Beidler J."/>
            <person name="Brown S.J."/>
            <person name="Demuth J.P."/>
            <person name="Drury D.W."/>
            <person name="Du Y.Z."/>
            <person name="Fujiwara H."/>
            <person name="Lorenzen M."/>
            <person name="Maselli V."/>
            <person name="Osanai M."/>
            <person name="Park Y."/>
            <person name="Robertson H.M."/>
            <person name="Tu Z."/>
            <person name="Wang J.J."/>
            <person name="Wang S."/>
            <person name="Richards S."/>
            <person name="Song H."/>
            <person name="Zhang L."/>
            <person name="Sodergren E."/>
            <person name="Werner D."/>
            <person name="Stanke M."/>
            <person name="Morgenstern B."/>
            <person name="Solovyev V."/>
            <person name="Kosarev P."/>
            <person name="Brown G."/>
            <person name="Chen H.C."/>
            <person name="Ermolaeva O."/>
            <person name="Hlavina W."/>
            <person name="Kapustin Y."/>
            <person name="Kiryutin B."/>
            <person name="Kitts P."/>
            <person name="Maglott D."/>
            <person name="Pruitt K."/>
            <person name="Sapojnikov V."/>
            <person name="Souvorov A."/>
            <person name="Mackey A.J."/>
            <person name="Waterhouse R.M."/>
            <person name="Wyder S."/>
            <person name="Zdobnov E.M."/>
            <person name="Zdobnov E.M."/>
            <person name="Wyder S."/>
            <person name="Kriventseva E.V."/>
            <person name="Kadowaki T."/>
            <person name="Bork P."/>
            <person name="Aranda M."/>
            <person name="Bao R."/>
            <person name="Beermann A."/>
            <person name="Berns N."/>
            <person name="Bolognesi R."/>
            <person name="Bonneton F."/>
            <person name="Bopp D."/>
            <person name="Brown S.J."/>
            <person name="Bucher G."/>
            <person name="Butts T."/>
            <person name="Chaumot A."/>
            <person name="Denell R.E."/>
            <person name="Ferrier D.E."/>
            <person name="Friedrich M."/>
            <person name="Gordon C.M."/>
            <person name="Jindra M."/>
            <person name="Klingler M."/>
            <person name="Lan Q."/>
            <person name="Lattorff H.M."/>
            <person name="Laudet V."/>
            <person name="von Levetsow C."/>
            <person name="Liu Z."/>
            <person name="Lutz R."/>
            <person name="Lynch J.A."/>
            <person name="da Fonseca R.N."/>
            <person name="Posnien N."/>
            <person name="Reuter R."/>
            <person name="Roth S."/>
            <person name="Savard J."/>
            <person name="Schinko J.B."/>
            <person name="Schmitt C."/>
            <person name="Schoppmeier M."/>
            <person name="Schroder R."/>
            <person name="Shippy T.D."/>
            <person name="Simonnet F."/>
            <person name="Marques-Souza H."/>
            <person name="Tautz D."/>
            <person name="Tomoyasu Y."/>
            <person name="Trauner J."/>
            <person name="Van der Zee M."/>
            <person name="Vervoort M."/>
            <person name="Wittkopp N."/>
            <person name="Wimmer E.A."/>
            <person name="Yang X."/>
            <person name="Jones A.K."/>
            <person name="Sattelle D.B."/>
            <person name="Ebert P.R."/>
            <person name="Nelson D."/>
            <person name="Scott J.G."/>
            <person name="Beeman R.W."/>
            <person name="Muthukrishnan S."/>
            <person name="Kramer K.J."/>
            <person name="Arakane Y."/>
            <person name="Beeman R.W."/>
            <person name="Zhu Q."/>
            <person name="Hogenkamp D."/>
            <person name="Dixit R."/>
            <person name="Oppert B."/>
            <person name="Jiang H."/>
            <person name="Zou Z."/>
            <person name="Marshall J."/>
            <person name="Elpidina E."/>
            <person name="Vinokurov K."/>
            <person name="Oppert C."/>
            <person name="Zou Z."/>
            <person name="Evans J."/>
            <person name="Lu Z."/>
            <person name="Zhao P."/>
            <person name="Sumathipala N."/>
            <person name="Altincicek B."/>
            <person name="Vilcinskas A."/>
            <person name="Williams M."/>
            <person name="Hultmark D."/>
            <person name="Hetru C."/>
            <person name="Jiang H."/>
            <person name="Grimmelikhuijzen C.J."/>
            <person name="Hauser F."/>
            <person name="Cazzamali G."/>
            <person name="Williamson M."/>
            <person name="Park Y."/>
            <person name="Li B."/>
            <person name="Tanaka Y."/>
            <person name="Predel R."/>
            <person name="Neupert S."/>
            <person name="Schachtner J."/>
            <person name="Verleyen P."/>
            <person name="Raible F."/>
            <person name="Bork P."/>
            <person name="Friedrich M."/>
            <person name="Walden K.K."/>
            <person name="Robertson H.M."/>
            <person name="Angeli S."/>
            <person name="Foret S."/>
            <person name="Bucher G."/>
            <person name="Schuetz S."/>
            <person name="Maleszka R."/>
            <person name="Wimmer E.A."/>
            <person name="Beeman R.W."/>
            <person name="Lorenzen M."/>
            <person name="Tomoyasu Y."/>
            <person name="Miller S.C."/>
            <person name="Grossmann D."/>
            <person name="Bucher G."/>
        </authorList>
    </citation>
    <scope>NUCLEOTIDE SEQUENCE [LARGE SCALE GENOMIC DNA]</scope>
    <source>
        <strain evidence="7 8">Georgia GA2</strain>
    </source>
</reference>
<dbReference type="InterPro" id="IPR004012">
    <property type="entry name" value="Run_dom"/>
</dbReference>
<dbReference type="KEGG" id="tca:660044"/>
<evidence type="ECO:0000313" key="7">
    <source>
        <dbReference type="EMBL" id="EFA04134.2"/>
    </source>
</evidence>
<feature type="domain" description="RUN" evidence="6">
    <location>
        <begin position="34"/>
        <end position="168"/>
    </location>
</feature>
<dbReference type="InParanoid" id="D6WLM6"/>
<evidence type="ECO:0000256" key="2">
    <source>
        <dbReference type="ARBA" id="ARBA00022553"/>
    </source>
</evidence>
<dbReference type="PANTHER" id="PTHR45971:SF1">
    <property type="entry name" value="RUBICON, ISOFORM A"/>
    <property type="match status" value="1"/>
</dbReference>
<keyword evidence="4" id="KW-0072">Autophagy</keyword>